<proteinExistence type="predicted"/>
<reference evidence="2" key="1">
    <citation type="submission" date="2023-12" db="EMBL/GenBank/DDBJ databases">
        <title>Novel isolates from deep terrestrial aquifers shed light on the physiology and ecology of the class Limnochordia.</title>
        <authorList>
            <person name="Karnachuk O.V."/>
            <person name="Lukina A.P."/>
            <person name="Avakyan M.R."/>
            <person name="Kadnikov V."/>
            <person name="Begmatov S."/>
            <person name="Beletsky A.V."/>
            <person name="Mardanov A.V."/>
            <person name="Ravin N.V."/>
        </authorList>
    </citation>
    <scope>NUCLEOTIDE SEQUENCE [LARGE SCALE GENOMIC DNA]</scope>
    <source>
        <strain evidence="2">LN</strain>
    </source>
</reference>
<organism evidence="1 2">
    <name type="scientific">Geochorda subterranea</name>
    <dbReference type="NCBI Taxonomy" id="3109564"/>
    <lineage>
        <taxon>Bacteria</taxon>
        <taxon>Bacillati</taxon>
        <taxon>Bacillota</taxon>
        <taxon>Limnochordia</taxon>
        <taxon>Limnochordales</taxon>
        <taxon>Geochordaceae</taxon>
        <taxon>Geochorda</taxon>
    </lineage>
</organism>
<accession>A0ABZ1BTI2</accession>
<dbReference type="EMBL" id="CP141614">
    <property type="protein sequence ID" value="WRP15930.1"/>
    <property type="molecule type" value="Genomic_DNA"/>
</dbReference>
<protein>
    <submittedName>
        <fullName evidence="1">YqzL family protein</fullName>
    </submittedName>
</protein>
<sequence length="31" mass="3713">MLTADFFWRLFEATGSITAYLLYRQLKSLTR</sequence>
<keyword evidence="2" id="KW-1185">Reference proteome</keyword>
<dbReference type="InterPro" id="IPR025617">
    <property type="entry name" value="YqzL"/>
</dbReference>
<evidence type="ECO:0000313" key="2">
    <source>
        <dbReference type="Proteomes" id="UP001333102"/>
    </source>
</evidence>
<dbReference type="Pfam" id="PF14006">
    <property type="entry name" value="YqzL"/>
    <property type="match status" value="1"/>
</dbReference>
<dbReference type="RefSeq" id="WP_324670350.1">
    <property type="nucleotide sequence ID" value="NZ_CP141614.1"/>
</dbReference>
<name>A0ABZ1BTI2_9FIRM</name>
<dbReference type="Proteomes" id="UP001333102">
    <property type="component" value="Chromosome"/>
</dbReference>
<gene>
    <name evidence="1" type="ORF">VLY81_05820</name>
</gene>
<evidence type="ECO:0000313" key="1">
    <source>
        <dbReference type="EMBL" id="WRP15930.1"/>
    </source>
</evidence>